<evidence type="ECO:0000256" key="1">
    <source>
        <dbReference type="SAM" id="MobiDB-lite"/>
    </source>
</evidence>
<feature type="compositionally biased region" description="Low complexity" evidence="1">
    <location>
        <begin position="64"/>
        <end position="78"/>
    </location>
</feature>
<dbReference type="Proteomes" id="UP001165083">
    <property type="component" value="Unassembled WGS sequence"/>
</dbReference>
<gene>
    <name evidence="2" type="ORF">Plil01_000758200</name>
</gene>
<dbReference type="AlphaFoldDB" id="A0A9W6TV22"/>
<dbReference type="OrthoDB" id="73411at2759"/>
<reference evidence="2" key="1">
    <citation type="submission" date="2023-04" db="EMBL/GenBank/DDBJ databases">
        <title>Phytophthora lilii NBRC 32176.</title>
        <authorList>
            <person name="Ichikawa N."/>
            <person name="Sato H."/>
            <person name="Tonouchi N."/>
        </authorList>
    </citation>
    <scope>NUCLEOTIDE SEQUENCE</scope>
    <source>
        <strain evidence="2">NBRC 32176</strain>
    </source>
</reference>
<keyword evidence="3" id="KW-1185">Reference proteome</keyword>
<protein>
    <submittedName>
        <fullName evidence="2">Unnamed protein product</fullName>
    </submittedName>
</protein>
<feature type="region of interest" description="Disordered" evidence="1">
    <location>
        <begin position="30"/>
        <end position="79"/>
    </location>
</feature>
<accession>A0A9W6TV22</accession>
<name>A0A9W6TV22_9STRA</name>
<evidence type="ECO:0000313" key="2">
    <source>
        <dbReference type="EMBL" id="GMF19756.1"/>
    </source>
</evidence>
<evidence type="ECO:0000313" key="3">
    <source>
        <dbReference type="Proteomes" id="UP001165083"/>
    </source>
</evidence>
<feature type="region of interest" description="Disordered" evidence="1">
    <location>
        <begin position="96"/>
        <end position="135"/>
    </location>
</feature>
<organism evidence="2 3">
    <name type="scientific">Phytophthora lilii</name>
    <dbReference type="NCBI Taxonomy" id="2077276"/>
    <lineage>
        <taxon>Eukaryota</taxon>
        <taxon>Sar</taxon>
        <taxon>Stramenopiles</taxon>
        <taxon>Oomycota</taxon>
        <taxon>Peronosporomycetes</taxon>
        <taxon>Peronosporales</taxon>
        <taxon>Peronosporaceae</taxon>
        <taxon>Phytophthora</taxon>
    </lineage>
</organism>
<sequence>MHTGPAEVYIWAATHIHHGAAARLRAAAGAAPPLRAGRRARESARGGARAAGDATDAGAGGLGASARPPAARGAAGADVPRRARVGSAFGGAAAAASGGGEDAAAAGGGDQEAEDGGAKGRGGAGAAEPEARRERKLEELQTDCVLTRRVQYLAKFLDDAAQVLENSHARRVQQYEAAIAQLTEDFKLALLGERSVVSAVKRERTHVLLVPDEKLQRAQQLRYDIGTIETSMSTMLLPHFEICRTITTAYESCVAGQMNMGCGPLKCCIHVGSNAQVQAAGSSFSKAECGEIDAFVQTAAKLKSGDATFCRYDEV</sequence>
<comment type="caution">
    <text evidence="2">The sequence shown here is derived from an EMBL/GenBank/DDBJ whole genome shotgun (WGS) entry which is preliminary data.</text>
</comment>
<dbReference type="EMBL" id="BSXW01000355">
    <property type="protein sequence ID" value="GMF19756.1"/>
    <property type="molecule type" value="Genomic_DNA"/>
</dbReference>
<proteinExistence type="predicted"/>
<feature type="compositionally biased region" description="Low complexity" evidence="1">
    <location>
        <begin position="45"/>
        <end position="57"/>
    </location>
</feature>
<feature type="compositionally biased region" description="Gly residues" evidence="1">
    <location>
        <begin position="97"/>
        <end position="110"/>
    </location>
</feature>